<dbReference type="GO" id="GO:0010468">
    <property type="term" value="P:regulation of gene expression"/>
    <property type="evidence" value="ECO:0007669"/>
    <property type="project" value="InterPro"/>
</dbReference>
<feature type="transmembrane region" description="Helical" evidence="1">
    <location>
        <begin position="284"/>
        <end position="305"/>
    </location>
</feature>
<accession>K2IMG6</accession>
<dbReference type="Pfam" id="PF05145">
    <property type="entry name" value="AbrB"/>
    <property type="match status" value="1"/>
</dbReference>
<dbReference type="PANTHER" id="PTHR38457">
    <property type="entry name" value="REGULATOR ABRB-RELATED"/>
    <property type="match status" value="1"/>
</dbReference>
<feature type="transmembrane region" description="Helical" evidence="1">
    <location>
        <begin position="106"/>
        <end position="127"/>
    </location>
</feature>
<feature type="transmembrane region" description="Helical" evidence="1">
    <location>
        <begin position="200"/>
        <end position="222"/>
    </location>
</feature>
<dbReference type="GO" id="GO:0004497">
    <property type="term" value="F:monooxygenase activity"/>
    <property type="evidence" value="ECO:0007669"/>
    <property type="project" value="UniProtKB-KW"/>
</dbReference>
<dbReference type="STRING" id="1208323.B30_11445"/>
<keyword evidence="2" id="KW-0560">Oxidoreductase</keyword>
<proteinExistence type="predicted"/>
<dbReference type="eggNOG" id="COG3180">
    <property type="taxonomic scope" value="Bacteria"/>
</dbReference>
<evidence type="ECO:0000313" key="2">
    <source>
        <dbReference type="EMBL" id="EKE71376.1"/>
    </source>
</evidence>
<feature type="transmembrane region" description="Helical" evidence="1">
    <location>
        <begin position="171"/>
        <end position="188"/>
    </location>
</feature>
<dbReference type="Proteomes" id="UP000006762">
    <property type="component" value="Unassembled WGS sequence"/>
</dbReference>
<comment type="caution">
    <text evidence="2">The sequence shown here is derived from an EMBL/GenBank/DDBJ whole genome shotgun (WGS) entry which is preliminary data.</text>
</comment>
<dbReference type="PIRSF" id="PIRSF038991">
    <property type="entry name" value="Protein_AbrB"/>
    <property type="match status" value="1"/>
</dbReference>
<keyword evidence="2" id="KW-0503">Monooxygenase</keyword>
<gene>
    <name evidence="2" type="ORF">B30_11445</name>
</gene>
<evidence type="ECO:0000256" key="1">
    <source>
        <dbReference type="SAM" id="Phobius"/>
    </source>
</evidence>
<dbReference type="OrthoDB" id="7157734at2"/>
<dbReference type="PANTHER" id="PTHR38457:SF1">
    <property type="entry name" value="REGULATOR ABRB-RELATED"/>
    <property type="match status" value="1"/>
</dbReference>
<dbReference type="InterPro" id="IPR017516">
    <property type="entry name" value="AbrB_dup"/>
</dbReference>
<feature type="transmembrane region" description="Helical" evidence="1">
    <location>
        <begin position="229"/>
        <end position="248"/>
    </location>
</feature>
<dbReference type="AlphaFoldDB" id="K2IMG6"/>
<feature type="transmembrane region" description="Helical" evidence="1">
    <location>
        <begin position="76"/>
        <end position="94"/>
    </location>
</feature>
<keyword evidence="1" id="KW-0472">Membrane</keyword>
<dbReference type="NCBIfam" id="TIGR03082">
    <property type="entry name" value="Gneg_AbrB_dup"/>
    <property type="match status" value="2"/>
</dbReference>
<name>K2IMG6_9RHOB</name>
<keyword evidence="3" id="KW-1185">Reference proteome</keyword>
<feature type="transmembrane region" description="Helical" evidence="1">
    <location>
        <begin position="347"/>
        <end position="365"/>
    </location>
</feature>
<organism evidence="2 3">
    <name type="scientific">Celeribacter baekdonensis B30</name>
    <dbReference type="NCBI Taxonomy" id="1208323"/>
    <lineage>
        <taxon>Bacteria</taxon>
        <taxon>Pseudomonadati</taxon>
        <taxon>Pseudomonadota</taxon>
        <taxon>Alphaproteobacteria</taxon>
        <taxon>Rhodobacterales</taxon>
        <taxon>Roseobacteraceae</taxon>
        <taxon>Celeribacter</taxon>
    </lineage>
</organism>
<dbReference type="EMBL" id="AMRK01000005">
    <property type="protein sequence ID" value="EKE71376.1"/>
    <property type="molecule type" value="Genomic_DNA"/>
</dbReference>
<feature type="transmembrane region" description="Helical" evidence="1">
    <location>
        <begin position="254"/>
        <end position="272"/>
    </location>
</feature>
<dbReference type="GO" id="GO:0016020">
    <property type="term" value="C:membrane"/>
    <property type="evidence" value="ECO:0007669"/>
    <property type="project" value="InterPro"/>
</dbReference>
<evidence type="ECO:0000313" key="3">
    <source>
        <dbReference type="Proteomes" id="UP000006762"/>
    </source>
</evidence>
<dbReference type="InterPro" id="IPR007820">
    <property type="entry name" value="AbrB_fam"/>
</dbReference>
<feature type="transmembrane region" description="Helical" evidence="1">
    <location>
        <begin position="27"/>
        <end position="47"/>
    </location>
</feature>
<keyword evidence="1" id="KW-1133">Transmembrane helix</keyword>
<protein>
    <submittedName>
        <fullName evidence="2">Putative ammonia monooxygenase superfamily protein</fullName>
    </submittedName>
</protein>
<sequence>MVPPTERAEVVTLPQPLSPTRPDPKRLALIVLTLCLGAAGGTGFYLAHLPLPWMLGPMLVIFTCVMAGAPLEAPNALRPIVIPVIGVMLGSSFTPETFHHLARWGLSLAGLSIYLAMAAALVVPFYIKVGRLDPITAFFSAMPGGLNEMTVIGGALGGDEKRIILAHAGRIVVSISIIALWFRVILGYEVRGVSLASGPATSMTALSALILIGCAVLGAWIGGKLRLPAPGLLGPLLLSAAAHISGLTHSSPPALIIVAAQVILGSSMGARFKGAGGRLVAQTLLLTLGGTLLMMALSLAVAMLFHTLFGQTVEQVLLAYAPGGLTEMSLVALAMNAEVAYISIHHLVRIVIIVAVAPTLLTKIAKRIGY</sequence>
<keyword evidence="1" id="KW-0812">Transmembrane</keyword>
<dbReference type="PATRIC" id="fig|1208323.3.peg.2371"/>
<reference evidence="2 3" key="1">
    <citation type="submission" date="2012-09" db="EMBL/GenBank/DDBJ databases">
        <title>Celeribacter baekdonensis B30 Genome Sequencing.</title>
        <authorList>
            <person name="Wang W."/>
        </authorList>
    </citation>
    <scope>NUCLEOTIDE SEQUENCE [LARGE SCALE GENOMIC DNA]</scope>
    <source>
        <strain evidence="2 3">B30</strain>
    </source>
</reference>